<proteinExistence type="predicted"/>
<protein>
    <submittedName>
        <fullName evidence="2">Uncharacterized protein</fullName>
    </submittedName>
</protein>
<feature type="compositionally biased region" description="Basic and acidic residues" evidence="1">
    <location>
        <begin position="130"/>
        <end position="146"/>
    </location>
</feature>
<organism evidence="2">
    <name type="scientific">marine sediment metagenome</name>
    <dbReference type="NCBI Taxonomy" id="412755"/>
    <lineage>
        <taxon>unclassified sequences</taxon>
        <taxon>metagenomes</taxon>
        <taxon>ecological metagenomes</taxon>
    </lineage>
</organism>
<sequence length="166" mass="19327">MLRREEFDVLEELRKTGPLPPELEQRYEKLRRQQLFAAGLDASQYPPPSSSRLENVDVSIVDWLQKRWISGSASVRHSLLLLADKLSIPLPMTRTRPIPPKDSSPARRTKPARQPYVEQDTSDSLPGLDPEFRRDPPEWHEDHADGWEPCESLYDALHPPKDRHWY</sequence>
<accession>A0A0F8XSV3</accession>
<evidence type="ECO:0000313" key="2">
    <source>
        <dbReference type="EMBL" id="KKK64270.1"/>
    </source>
</evidence>
<reference evidence="2" key="1">
    <citation type="journal article" date="2015" name="Nature">
        <title>Complex archaea that bridge the gap between prokaryotes and eukaryotes.</title>
        <authorList>
            <person name="Spang A."/>
            <person name="Saw J.H."/>
            <person name="Jorgensen S.L."/>
            <person name="Zaremba-Niedzwiedzka K."/>
            <person name="Martijn J."/>
            <person name="Lind A.E."/>
            <person name="van Eijk R."/>
            <person name="Schleper C."/>
            <person name="Guy L."/>
            <person name="Ettema T.J."/>
        </authorList>
    </citation>
    <scope>NUCLEOTIDE SEQUENCE</scope>
</reference>
<name>A0A0F8XSV3_9ZZZZ</name>
<evidence type="ECO:0000256" key="1">
    <source>
        <dbReference type="SAM" id="MobiDB-lite"/>
    </source>
</evidence>
<dbReference type="AlphaFoldDB" id="A0A0F8XSV3"/>
<feature type="region of interest" description="Disordered" evidence="1">
    <location>
        <begin position="91"/>
        <end position="166"/>
    </location>
</feature>
<gene>
    <name evidence="2" type="ORF">LCGC14_2985900</name>
</gene>
<comment type="caution">
    <text evidence="2">The sequence shown here is derived from an EMBL/GenBank/DDBJ whole genome shotgun (WGS) entry which is preliminary data.</text>
</comment>
<dbReference type="EMBL" id="LAZR01061097">
    <property type="protein sequence ID" value="KKK64270.1"/>
    <property type="molecule type" value="Genomic_DNA"/>
</dbReference>